<dbReference type="GO" id="GO:0045159">
    <property type="term" value="F:myosin II binding"/>
    <property type="evidence" value="ECO:0007669"/>
    <property type="project" value="TreeGrafter"/>
</dbReference>
<sequence length="265" mass="29287">MTTTRLDVVCQDMKSFTALSEILVAAKQHSLPNQTSMKMKWPLTGGVPDGTPELSAEKPQSGSPQKNGSETQANMQSENTQDKVEATTTIKNSYFGKKESSLVLFCYESELSLHSLNCMIEGSTKYTLKTGNIELRSLPTLEMLGESSLMSILRWNLKTDMEKTIGSSSNGQTILVYENEAAFLSLFPCENELWSPESCPSLHDEVSCSCSRCHQEHISPKWNLCNIQHRHAMLMTCTLISVASSSSSNVEALPTRREEKGGKCC</sequence>
<protein>
    <submittedName>
        <fullName evidence="2">Uncharacterized protein</fullName>
    </submittedName>
</protein>
<gene>
    <name evidence="2" type="ORF">KIW84_074421</name>
</gene>
<evidence type="ECO:0000256" key="1">
    <source>
        <dbReference type="SAM" id="MobiDB-lite"/>
    </source>
</evidence>
<dbReference type="GO" id="GO:0005096">
    <property type="term" value="F:GTPase activator activity"/>
    <property type="evidence" value="ECO:0007669"/>
    <property type="project" value="TreeGrafter"/>
</dbReference>
<evidence type="ECO:0000313" key="2">
    <source>
        <dbReference type="EMBL" id="KAI5388745.1"/>
    </source>
</evidence>
<dbReference type="GO" id="GO:0006893">
    <property type="term" value="P:Golgi to plasma membrane transport"/>
    <property type="evidence" value="ECO:0007669"/>
    <property type="project" value="TreeGrafter"/>
</dbReference>
<proteinExistence type="predicted"/>
<dbReference type="PANTHER" id="PTHR10241">
    <property type="entry name" value="LETHAL 2 GIANT LARVAE PROTEIN"/>
    <property type="match status" value="1"/>
</dbReference>
<evidence type="ECO:0000313" key="3">
    <source>
        <dbReference type="Proteomes" id="UP001058974"/>
    </source>
</evidence>
<dbReference type="Proteomes" id="UP001058974">
    <property type="component" value="Chromosome 7"/>
</dbReference>
<feature type="region of interest" description="Disordered" evidence="1">
    <location>
        <begin position="36"/>
        <end position="85"/>
    </location>
</feature>
<dbReference type="GO" id="GO:0005737">
    <property type="term" value="C:cytoplasm"/>
    <property type="evidence" value="ECO:0007669"/>
    <property type="project" value="TreeGrafter"/>
</dbReference>
<dbReference type="GO" id="GO:0005886">
    <property type="term" value="C:plasma membrane"/>
    <property type="evidence" value="ECO:0007669"/>
    <property type="project" value="TreeGrafter"/>
</dbReference>
<organism evidence="2 3">
    <name type="scientific">Pisum sativum</name>
    <name type="common">Garden pea</name>
    <name type="synonym">Lathyrus oleraceus</name>
    <dbReference type="NCBI Taxonomy" id="3888"/>
    <lineage>
        <taxon>Eukaryota</taxon>
        <taxon>Viridiplantae</taxon>
        <taxon>Streptophyta</taxon>
        <taxon>Embryophyta</taxon>
        <taxon>Tracheophyta</taxon>
        <taxon>Spermatophyta</taxon>
        <taxon>Magnoliopsida</taxon>
        <taxon>eudicotyledons</taxon>
        <taxon>Gunneridae</taxon>
        <taxon>Pentapetalae</taxon>
        <taxon>rosids</taxon>
        <taxon>fabids</taxon>
        <taxon>Fabales</taxon>
        <taxon>Fabaceae</taxon>
        <taxon>Papilionoideae</taxon>
        <taxon>50 kb inversion clade</taxon>
        <taxon>NPAAA clade</taxon>
        <taxon>Hologalegina</taxon>
        <taxon>IRL clade</taxon>
        <taxon>Fabeae</taxon>
        <taxon>Lathyrus</taxon>
    </lineage>
</organism>
<name>A0A9D5A0H9_PEA</name>
<keyword evidence="3" id="KW-1185">Reference proteome</keyword>
<dbReference type="GO" id="GO:0006887">
    <property type="term" value="P:exocytosis"/>
    <property type="evidence" value="ECO:0007669"/>
    <property type="project" value="TreeGrafter"/>
</dbReference>
<feature type="compositionally biased region" description="Polar residues" evidence="1">
    <location>
        <begin position="58"/>
        <end position="79"/>
    </location>
</feature>
<dbReference type="Gramene" id="Psat07G0442100-T1">
    <property type="protein sequence ID" value="KAI5388745.1"/>
    <property type="gene ID" value="KIW84_074421"/>
</dbReference>
<accession>A0A9D5A0H9</accession>
<comment type="caution">
    <text evidence="2">The sequence shown here is derived from an EMBL/GenBank/DDBJ whole genome shotgun (WGS) entry which is preliminary data.</text>
</comment>
<dbReference type="GO" id="GO:0019905">
    <property type="term" value="F:syntaxin binding"/>
    <property type="evidence" value="ECO:0007669"/>
    <property type="project" value="TreeGrafter"/>
</dbReference>
<dbReference type="PANTHER" id="PTHR10241:SF38">
    <property type="entry name" value="TRANSDUCIN FAMILY PROTEIN _ WD-40 REPEAT FAMILY PROTEIN"/>
    <property type="match status" value="1"/>
</dbReference>
<reference evidence="2 3" key="1">
    <citation type="journal article" date="2022" name="Nat. Genet.">
        <title>Improved pea reference genome and pan-genome highlight genomic features and evolutionary characteristics.</title>
        <authorList>
            <person name="Yang T."/>
            <person name="Liu R."/>
            <person name="Luo Y."/>
            <person name="Hu S."/>
            <person name="Wang D."/>
            <person name="Wang C."/>
            <person name="Pandey M.K."/>
            <person name="Ge S."/>
            <person name="Xu Q."/>
            <person name="Li N."/>
            <person name="Li G."/>
            <person name="Huang Y."/>
            <person name="Saxena R.K."/>
            <person name="Ji Y."/>
            <person name="Li M."/>
            <person name="Yan X."/>
            <person name="He Y."/>
            <person name="Liu Y."/>
            <person name="Wang X."/>
            <person name="Xiang C."/>
            <person name="Varshney R.K."/>
            <person name="Ding H."/>
            <person name="Gao S."/>
            <person name="Zong X."/>
        </authorList>
    </citation>
    <scope>NUCLEOTIDE SEQUENCE [LARGE SCALE GENOMIC DNA]</scope>
    <source>
        <strain evidence="2 3">cv. Zhongwan 6</strain>
    </source>
</reference>
<dbReference type="EMBL" id="JAMSHJ010000007">
    <property type="protein sequence ID" value="KAI5388745.1"/>
    <property type="molecule type" value="Genomic_DNA"/>
</dbReference>
<dbReference type="AlphaFoldDB" id="A0A9D5A0H9"/>